<reference evidence="2 3" key="1">
    <citation type="submission" date="2021-11" db="EMBL/GenBank/DDBJ databases">
        <title>Aliifidinibius sp. nov., a new bacterium isolated from saline soil.</title>
        <authorList>
            <person name="Galisteo C."/>
            <person name="De La Haba R."/>
            <person name="Sanchez-Porro C."/>
            <person name="Ventosa A."/>
        </authorList>
    </citation>
    <scope>NUCLEOTIDE SEQUENCE [LARGE SCALE GENOMIC DNA]</scope>
    <source>
        <strain evidence="2 3">KACC 190600</strain>
    </source>
</reference>
<dbReference type="PANTHER" id="PTHR44086:SF13">
    <property type="entry name" value="THIOSULFATE SULFURTRANSFERASE PSPE"/>
    <property type="match status" value="1"/>
</dbReference>
<dbReference type="Proteomes" id="UP001207337">
    <property type="component" value="Unassembled WGS sequence"/>
</dbReference>
<name>A0ABT3PYH6_9BACT</name>
<evidence type="ECO:0000313" key="2">
    <source>
        <dbReference type="EMBL" id="MCW9712913.1"/>
    </source>
</evidence>
<dbReference type="PROSITE" id="PS50206">
    <property type="entry name" value="RHODANESE_3"/>
    <property type="match status" value="1"/>
</dbReference>
<dbReference type="Gene3D" id="3.40.250.10">
    <property type="entry name" value="Rhodanese-like domain"/>
    <property type="match status" value="1"/>
</dbReference>
<gene>
    <name evidence="2" type="ORF">LQ318_08350</name>
</gene>
<proteinExistence type="predicted"/>
<dbReference type="EMBL" id="JAJNDC010000002">
    <property type="protein sequence ID" value="MCW9712913.1"/>
    <property type="molecule type" value="Genomic_DNA"/>
</dbReference>
<dbReference type="InterPro" id="IPR001763">
    <property type="entry name" value="Rhodanese-like_dom"/>
</dbReference>
<dbReference type="PANTHER" id="PTHR44086">
    <property type="entry name" value="THIOSULFATE SULFURTRANSFERASE RDL2, MITOCHONDRIAL-RELATED"/>
    <property type="match status" value="1"/>
</dbReference>
<accession>A0ABT3PYH6</accession>
<dbReference type="SMART" id="SM00450">
    <property type="entry name" value="RHOD"/>
    <property type="match status" value="1"/>
</dbReference>
<dbReference type="InterPro" id="IPR036873">
    <property type="entry name" value="Rhodanese-like_dom_sf"/>
</dbReference>
<organism evidence="2 3">
    <name type="scientific">Fodinibius salicampi</name>
    <dbReference type="NCBI Taxonomy" id="1920655"/>
    <lineage>
        <taxon>Bacteria</taxon>
        <taxon>Pseudomonadati</taxon>
        <taxon>Balneolota</taxon>
        <taxon>Balneolia</taxon>
        <taxon>Balneolales</taxon>
        <taxon>Balneolaceae</taxon>
        <taxon>Fodinibius</taxon>
    </lineage>
</organism>
<dbReference type="CDD" id="cd00158">
    <property type="entry name" value="RHOD"/>
    <property type="match status" value="1"/>
</dbReference>
<feature type="domain" description="Rhodanese" evidence="1">
    <location>
        <begin position="36"/>
        <end position="126"/>
    </location>
</feature>
<evidence type="ECO:0000259" key="1">
    <source>
        <dbReference type="PROSITE" id="PS50206"/>
    </source>
</evidence>
<evidence type="ECO:0000313" key="3">
    <source>
        <dbReference type="Proteomes" id="UP001207337"/>
    </source>
</evidence>
<sequence>MSKGHSERFITLVNDAKTRIDEISPDEVKDKLDDDNKEDFVLLDVREQDEWDKSHISGAEYLGKGILERDVEEEYPNTDSEIVLYCGGGYRSALAADNLQKMGYTNVKSLKGGFRSWTQAGYPIEKADT</sequence>
<dbReference type="Pfam" id="PF00581">
    <property type="entry name" value="Rhodanese"/>
    <property type="match status" value="1"/>
</dbReference>
<keyword evidence="3" id="KW-1185">Reference proteome</keyword>
<protein>
    <recommendedName>
        <fullName evidence="1">Rhodanese domain-containing protein</fullName>
    </recommendedName>
</protein>
<comment type="caution">
    <text evidence="2">The sequence shown here is derived from an EMBL/GenBank/DDBJ whole genome shotgun (WGS) entry which is preliminary data.</text>
</comment>
<dbReference type="SUPFAM" id="SSF52821">
    <property type="entry name" value="Rhodanese/Cell cycle control phosphatase"/>
    <property type="match status" value="1"/>
</dbReference>
<dbReference type="RefSeq" id="WP_265789248.1">
    <property type="nucleotide sequence ID" value="NZ_BAABRS010000002.1"/>
</dbReference>